<evidence type="ECO:0000313" key="4">
    <source>
        <dbReference type="Proteomes" id="UP000245870"/>
    </source>
</evidence>
<keyword evidence="4" id="KW-1185">Reference proteome</keyword>
<accession>A0A2U0UB20</accession>
<dbReference type="PANTHER" id="PTHR33307">
    <property type="entry name" value="ALPHA-RHAMNOSIDASE (EUROFUNG)"/>
    <property type="match status" value="1"/>
</dbReference>
<dbReference type="InterPro" id="IPR013737">
    <property type="entry name" value="Bac_rhamnosid_N"/>
</dbReference>
<dbReference type="AlphaFoldDB" id="A0A2U0UB20"/>
<protein>
    <submittedName>
        <fullName evidence="3">Alpha-L-rhamnosidase-like protein</fullName>
    </submittedName>
</protein>
<name>A0A2U0UB20_9BACT</name>
<gene>
    <name evidence="3" type="ORF">C7379_10825</name>
</gene>
<comment type="caution">
    <text evidence="3">The sequence shown here is derived from an EMBL/GenBank/DDBJ whole genome shotgun (WGS) entry which is preliminary data.</text>
</comment>
<dbReference type="Proteomes" id="UP000245870">
    <property type="component" value="Unassembled WGS sequence"/>
</dbReference>
<evidence type="ECO:0000259" key="2">
    <source>
        <dbReference type="Pfam" id="PF08531"/>
    </source>
</evidence>
<keyword evidence="1" id="KW-0732">Signal</keyword>
<reference evidence="3 4" key="1">
    <citation type="submission" date="2018-05" db="EMBL/GenBank/DDBJ databases">
        <title>Genomic Encyclopedia of Type Strains, Phase IV (KMG-IV): sequencing the most valuable type-strain genomes for metagenomic binning, comparative biology and taxonomic classification.</title>
        <authorList>
            <person name="Goeker M."/>
        </authorList>
    </citation>
    <scope>NUCLEOTIDE SEQUENCE [LARGE SCALE GENOMIC DNA]</scope>
    <source>
        <strain evidence="3 4">DSM 100333</strain>
    </source>
</reference>
<dbReference type="EMBL" id="QENY01000008">
    <property type="protein sequence ID" value="PVX54798.1"/>
    <property type="molecule type" value="Genomic_DNA"/>
</dbReference>
<dbReference type="OrthoDB" id="1070583at2"/>
<sequence>MKLIVLLCWLSAWGTTLFAQAFNTHWIGVPEPDSVSHFRFRQTYMFQGRPQEGHITIASTGLYKIYVNECNVGTAVFYSTNQPSKTNIVAKNFDVTPYLKADTNVIAVLYAPRYPHVENRQLSVNFYGCDVNGQRFSYHTDENWLCQQANSTINTNGGESIDGRKNNLIWKAATFDLALWRNAERFKDSPPLAIACVSVDPNVLKIVSRRNYKFFDLTPNGVEYEFGTGFHGYVRLTLRNAKKGQRIRFGNHVYICNGELDEQAAPQFAIGNYRRVLVSGDKDFARELITDIEAIGVAPKIDDAVSPF</sequence>
<evidence type="ECO:0000256" key="1">
    <source>
        <dbReference type="SAM" id="SignalP"/>
    </source>
</evidence>
<dbReference type="PANTHER" id="PTHR33307:SF6">
    <property type="entry name" value="ALPHA-RHAMNOSIDASE (EUROFUNG)-RELATED"/>
    <property type="match status" value="1"/>
</dbReference>
<feature type="domain" description="Bacterial alpha-L-rhamnosidase N-terminal" evidence="2">
    <location>
        <begin position="51"/>
        <end position="187"/>
    </location>
</feature>
<proteinExistence type="predicted"/>
<feature type="signal peptide" evidence="1">
    <location>
        <begin position="1"/>
        <end position="21"/>
    </location>
</feature>
<dbReference type="Gene3D" id="2.60.120.260">
    <property type="entry name" value="Galactose-binding domain-like"/>
    <property type="match status" value="1"/>
</dbReference>
<evidence type="ECO:0000313" key="3">
    <source>
        <dbReference type="EMBL" id="PVX54798.1"/>
    </source>
</evidence>
<dbReference type="Pfam" id="PF08531">
    <property type="entry name" value="Bac_rhamnosid_N"/>
    <property type="match status" value="1"/>
</dbReference>
<dbReference type="InterPro" id="IPR016007">
    <property type="entry name" value="Alpha_rhamnosid"/>
</dbReference>
<dbReference type="RefSeq" id="WP_116616353.1">
    <property type="nucleotide sequence ID" value="NZ_QENY01000008.1"/>
</dbReference>
<feature type="chain" id="PRO_5015421546" evidence="1">
    <location>
        <begin position="22"/>
        <end position="308"/>
    </location>
</feature>
<organism evidence="3 4">
    <name type="scientific">Hallella colorans</name>
    <dbReference type="NCBI Taxonomy" id="1703337"/>
    <lineage>
        <taxon>Bacteria</taxon>
        <taxon>Pseudomonadati</taxon>
        <taxon>Bacteroidota</taxon>
        <taxon>Bacteroidia</taxon>
        <taxon>Bacteroidales</taxon>
        <taxon>Prevotellaceae</taxon>
        <taxon>Hallella</taxon>
    </lineage>
</organism>